<gene>
    <name evidence="5" type="ORF">HC031_30090</name>
</gene>
<feature type="domain" description="Tyrosine specific protein phosphatases" evidence="3">
    <location>
        <begin position="114"/>
        <end position="177"/>
    </location>
</feature>
<dbReference type="EMBL" id="JAATVY010000040">
    <property type="protein sequence ID" value="NJC73932.1"/>
    <property type="molecule type" value="Genomic_DNA"/>
</dbReference>
<dbReference type="RefSeq" id="WP_167928835.1">
    <property type="nucleotide sequence ID" value="NZ_JAATVY010000040.1"/>
</dbReference>
<dbReference type="Proteomes" id="UP000722989">
    <property type="component" value="Unassembled WGS sequence"/>
</dbReference>
<dbReference type="PROSITE" id="PS50056">
    <property type="entry name" value="TYR_PHOSPHATASE_2"/>
    <property type="match status" value="1"/>
</dbReference>
<dbReference type="SUPFAM" id="SSF52799">
    <property type="entry name" value="(Phosphotyrosine protein) phosphatases II"/>
    <property type="match status" value="1"/>
</dbReference>
<dbReference type="Pfam" id="PF13350">
    <property type="entry name" value="Y_phosphatase3"/>
    <property type="match status" value="1"/>
</dbReference>
<dbReference type="PANTHER" id="PTHR31126">
    <property type="entry name" value="TYROSINE-PROTEIN PHOSPHATASE"/>
    <property type="match status" value="1"/>
</dbReference>
<keyword evidence="6" id="KW-1185">Reference proteome</keyword>
<dbReference type="PANTHER" id="PTHR31126:SF1">
    <property type="entry name" value="TYROSINE SPECIFIC PROTEIN PHOSPHATASES DOMAIN-CONTAINING PROTEIN"/>
    <property type="match status" value="1"/>
</dbReference>
<organism evidence="5 6">
    <name type="scientific">Planosporangium thailandense</name>
    <dbReference type="NCBI Taxonomy" id="765197"/>
    <lineage>
        <taxon>Bacteria</taxon>
        <taxon>Bacillati</taxon>
        <taxon>Actinomycetota</taxon>
        <taxon>Actinomycetes</taxon>
        <taxon>Micromonosporales</taxon>
        <taxon>Micromonosporaceae</taxon>
        <taxon>Planosporangium</taxon>
    </lineage>
</organism>
<accession>A0ABX0Y967</accession>
<evidence type="ECO:0000256" key="2">
    <source>
        <dbReference type="ARBA" id="ARBA00013064"/>
    </source>
</evidence>
<dbReference type="PROSITE" id="PS50206">
    <property type="entry name" value="RHODANESE_3"/>
    <property type="match status" value="1"/>
</dbReference>
<name>A0ABX0Y967_9ACTN</name>
<dbReference type="InterPro" id="IPR029021">
    <property type="entry name" value="Prot-tyrosine_phosphatase-like"/>
</dbReference>
<comment type="caution">
    <text evidence="5">The sequence shown here is derived from an EMBL/GenBank/DDBJ whole genome shotgun (WGS) entry which is preliminary data.</text>
</comment>
<feature type="domain" description="Rhodanese" evidence="4">
    <location>
        <begin position="118"/>
        <end position="177"/>
    </location>
</feature>
<evidence type="ECO:0000313" key="5">
    <source>
        <dbReference type="EMBL" id="NJC73932.1"/>
    </source>
</evidence>
<protein>
    <recommendedName>
        <fullName evidence="2">protein-tyrosine-phosphatase</fullName>
        <ecNumber evidence="2">3.1.3.48</ecNumber>
    </recommendedName>
</protein>
<dbReference type="InterPro" id="IPR000387">
    <property type="entry name" value="Tyr_Pase_dom"/>
</dbReference>
<dbReference type="Gene3D" id="3.90.190.10">
    <property type="entry name" value="Protein tyrosine phosphatase superfamily"/>
    <property type="match status" value="1"/>
</dbReference>
<dbReference type="EC" id="3.1.3.48" evidence="2"/>
<dbReference type="PROSITE" id="PS00383">
    <property type="entry name" value="TYR_PHOSPHATASE_1"/>
    <property type="match status" value="1"/>
</dbReference>
<dbReference type="InterPro" id="IPR026893">
    <property type="entry name" value="Tyr/Ser_Pase_IphP-type"/>
</dbReference>
<dbReference type="InterPro" id="IPR016130">
    <property type="entry name" value="Tyr_Pase_AS"/>
</dbReference>
<evidence type="ECO:0000256" key="1">
    <source>
        <dbReference type="ARBA" id="ARBA00009580"/>
    </source>
</evidence>
<proteinExistence type="inferred from homology"/>
<dbReference type="InterPro" id="IPR001763">
    <property type="entry name" value="Rhodanese-like_dom"/>
</dbReference>
<evidence type="ECO:0000259" key="3">
    <source>
        <dbReference type="PROSITE" id="PS50056"/>
    </source>
</evidence>
<evidence type="ECO:0000259" key="4">
    <source>
        <dbReference type="PROSITE" id="PS50206"/>
    </source>
</evidence>
<sequence length="245" mass="27319">MRRHITFDRLHNFRDVGGYPTLDGRTVRWGRLYRSDSLGKLRGDDWERFRALGVRTVIDLRYPWEIEAKGRVPAGDGLTYHNLSIEHRSYDQAALAADVETARFLADRYAEVVADGVKELRQVLDVIAVADNAPVVFHCAAGKDRTGIVAALVLSLLGVSEADIVADFALTGLATERLVADWRSNNPGRTLLWPGFGQAPAELMRQFLDEMATRYGSVRGYAVDHLGVDDDLIEAMRAHLLTADR</sequence>
<comment type="similarity">
    <text evidence="1">Belongs to the protein-tyrosine phosphatase family.</text>
</comment>
<reference evidence="5 6" key="1">
    <citation type="submission" date="2020-03" db="EMBL/GenBank/DDBJ databases">
        <title>WGS of the type strain of Planosporangium spp.</title>
        <authorList>
            <person name="Thawai C."/>
        </authorList>
    </citation>
    <scope>NUCLEOTIDE SEQUENCE [LARGE SCALE GENOMIC DNA]</scope>
    <source>
        <strain evidence="5 6">TBRC 5610</strain>
    </source>
</reference>
<evidence type="ECO:0000313" key="6">
    <source>
        <dbReference type="Proteomes" id="UP000722989"/>
    </source>
</evidence>